<dbReference type="AlphaFoldDB" id="A0A1Y3BG08"/>
<proteinExistence type="predicted"/>
<keyword evidence="2" id="KW-1185">Reference proteome</keyword>
<accession>A0A1Y3BG08</accession>
<reference evidence="1 2" key="1">
    <citation type="submission" date="2017-03" db="EMBL/GenBank/DDBJ databases">
        <title>Genome Survey of Euroglyphus maynei.</title>
        <authorList>
            <person name="Arlian L.G."/>
            <person name="Morgan M.S."/>
            <person name="Rider S.D."/>
        </authorList>
    </citation>
    <scope>NUCLEOTIDE SEQUENCE [LARGE SCALE GENOMIC DNA]</scope>
    <source>
        <strain evidence="1">Arlian Lab</strain>
        <tissue evidence="1">Whole body</tissue>
    </source>
</reference>
<dbReference type="Proteomes" id="UP000194236">
    <property type="component" value="Unassembled WGS sequence"/>
</dbReference>
<feature type="non-terminal residue" evidence="1">
    <location>
        <position position="41"/>
    </location>
</feature>
<sequence length="41" mass="4547">MRQLQADCRVVNHYGPTECTVGVATYTLPDGSLDEMSDYLP</sequence>
<organism evidence="1 2">
    <name type="scientific">Euroglyphus maynei</name>
    <name type="common">Mayne's house dust mite</name>
    <dbReference type="NCBI Taxonomy" id="6958"/>
    <lineage>
        <taxon>Eukaryota</taxon>
        <taxon>Metazoa</taxon>
        <taxon>Ecdysozoa</taxon>
        <taxon>Arthropoda</taxon>
        <taxon>Chelicerata</taxon>
        <taxon>Arachnida</taxon>
        <taxon>Acari</taxon>
        <taxon>Acariformes</taxon>
        <taxon>Sarcoptiformes</taxon>
        <taxon>Astigmata</taxon>
        <taxon>Psoroptidia</taxon>
        <taxon>Analgoidea</taxon>
        <taxon>Pyroglyphidae</taxon>
        <taxon>Pyroglyphinae</taxon>
        <taxon>Euroglyphus</taxon>
    </lineage>
</organism>
<gene>
    <name evidence="1" type="ORF">BLA29_015576</name>
</gene>
<dbReference type="SUPFAM" id="SSF56801">
    <property type="entry name" value="Acetyl-CoA synthetase-like"/>
    <property type="match status" value="1"/>
</dbReference>
<comment type="caution">
    <text evidence="1">The sequence shown here is derived from an EMBL/GenBank/DDBJ whole genome shotgun (WGS) entry which is preliminary data.</text>
</comment>
<dbReference type="EMBL" id="MUJZ01029487">
    <property type="protein sequence ID" value="OTF78105.1"/>
    <property type="molecule type" value="Genomic_DNA"/>
</dbReference>
<dbReference type="Gene3D" id="3.40.50.980">
    <property type="match status" value="1"/>
</dbReference>
<name>A0A1Y3BG08_EURMA</name>
<evidence type="ECO:0000313" key="2">
    <source>
        <dbReference type="Proteomes" id="UP000194236"/>
    </source>
</evidence>
<evidence type="ECO:0000313" key="1">
    <source>
        <dbReference type="EMBL" id="OTF78105.1"/>
    </source>
</evidence>
<protein>
    <submittedName>
        <fullName evidence="1">Uncharacterized protein</fullName>
    </submittedName>
</protein>